<accession>A0A6A0A0Y9</accession>
<dbReference type="GO" id="GO:0004383">
    <property type="term" value="F:guanylate cyclase activity"/>
    <property type="evidence" value="ECO:0007669"/>
    <property type="project" value="TreeGrafter"/>
</dbReference>
<dbReference type="GO" id="GO:0008074">
    <property type="term" value="C:guanylate cyclase complex, soluble"/>
    <property type="evidence" value="ECO:0007669"/>
    <property type="project" value="TreeGrafter"/>
</dbReference>
<dbReference type="GO" id="GO:0019934">
    <property type="term" value="P:cGMP-mediated signaling"/>
    <property type="evidence" value="ECO:0007669"/>
    <property type="project" value="TreeGrafter"/>
</dbReference>
<reference evidence="1 2" key="1">
    <citation type="submission" date="2020-02" db="EMBL/GenBank/DDBJ databases">
        <title>Draft genome sequence of Haematococcus lacustris strain NIES-144.</title>
        <authorList>
            <person name="Morimoto D."/>
            <person name="Nakagawa S."/>
            <person name="Yoshida T."/>
            <person name="Sawayama S."/>
        </authorList>
    </citation>
    <scope>NUCLEOTIDE SEQUENCE [LARGE SCALE GENOMIC DNA]</scope>
    <source>
        <strain evidence="1 2">NIES-144</strain>
    </source>
</reference>
<dbReference type="GO" id="GO:0020037">
    <property type="term" value="F:heme binding"/>
    <property type="evidence" value="ECO:0007669"/>
    <property type="project" value="InterPro"/>
</dbReference>
<dbReference type="SUPFAM" id="SSF111126">
    <property type="entry name" value="Ligand-binding domain in the NO signalling and Golgi transport"/>
    <property type="match status" value="1"/>
</dbReference>
<sequence>MHQILAMCRVQVTEVSCHLHYYSNRPALWPIVVGVLKGLSKQYLKYDLTVELLQSRDDGHDHEVFLVGYPRQTLSNRVNNCGDSQLEAAAAVSPCAFTLSPDLFAELHPFHLLLDCNCSVLQRATTAGTWHRCGRASGVLIQSKLSTLALNHEPSLQSNTLIVDHYKTVFFLCGVPIAWHAHCLHMAYTWHTHGIHMAYTWHTHGHGRLPPTALPDPLGLHRRVGMTKHALIES</sequence>
<evidence type="ECO:0000313" key="2">
    <source>
        <dbReference type="Proteomes" id="UP000485058"/>
    </source>
</evidence>
<protein>
    <submittedName>
        <fullName evidence="1">Guanylate cyclase</fullName>
    </submittedName>
</protein>
<dbReference type="AlphaFoldDB" id="A0A6A0A0Y9"/>
<dbReference type="PANTHER" id="PTHR45655">
    <property type="entry name" value="GUANYLATE CYCLASE SOLUBLE SUBUNIT BETA-2"/>
    <property type="match status" value="1"/>
</dbReference>
<dbReference type="GO" id="GO:0070482">
    <property type="term" value="P:response to oxygen levels"/>
    <property type="evidence" value="ECO:0007669"/>
    <property type="project" value="TreeGrafter"/>
</dbReference>
<dbReference type="InterPro" id="IPR024096">
    <property type="entry name" value="NO_sig/Golgi_transp_ligand-bd"/>
</dbReference>
<keyword evidence="2" id="KW-1185">Reference proteome</keyword>
<proteinExistence type="predicted"/>
<dbReference type="PANTHER" id="PTHR45655:SF13">
    <property type="entry name" value="SOLUBLE GUANYLATE CYCLASE GCY-32-RELATED"/>
    <property type="match status" value="1"/>
</dbReference>
<comment type="caution">
    <text evidence="1">The sequence shown here is derived from an EMBL/GenBank/DDBJ whole genome shotgun (WGS) entry which is preliminary data.</text>
</comment>
<dbReference type="Proteomes" id="UP000485058">
    <property type="component" value="Unassembled WGS sequence"/>
</dbReference>
<gene>
    <name evidence="1" type="ORF">HaLaN_22447</name>
</gene>
<name>A0A6A0A0Y9_HAELA</name>
<dbReference type="InterPro" id="IPR038158">
    <property type="entry name" value="H-NOX_domain_sf"/>
</dbReference>
<dbReference type="EMBL" id="BLLF01002586">
    <property type="protein sequence ID" value="GFH24618.1"/>
    <property type="molecule type" value="Genomic_DNA"/>
</dbReference>
<organism evidence="1 2">
    <name type="scientific">Haematococcus lacustris</name>
    <name type="common">Green alga</name>
    <name type="synonym">Haematococcus pluvialis</name>
    <dbReference type="NCBI Taxonomy" id="44745"/>
    <lineage>
        <taxon>Eukaryota</taxon>
        <taxon>Viridiplantae</taxon>
        <taxon>Chlorophyta</taxon>
        <taxon>core chlorophytes</taxon>
        <taxon>Chlorophyceae</taxon>
        <taxon>CS clade</taxon>
        <taxon>Chlamydomonadales</taxon>
        <taxon>Haematococcaceae</taxon>
        <taxon>Haematococcus</taxon>
    </lineage>
</organism>
<evidence type="ECO:0000313" key="1">
    <source>
        <dbReference type="EMBL" id="GFH24618.1"/>
    </source>
</evidence>
<dbReference type="Gene3D" id="3.90.1520.10">
    <property type="entry name" value="H-NOX domain"/>
    <property type="match status" value="1"/>
</dbReference>